<gene>
    <name evidence="4" type="ORF">FSZ17_05100</name>
</gene>
<feature type="domain" description="Response regulatory" evidence="2">
    <location>
        <begin position="6"/>
        <end position="120"/>
    </location>
</feature>
<dbReference type="SMART" id="SM00448">
    <property type="entry name" value="REC"/>
    <property type="match status" value="1"/>
</dbReference>
<dbReference type="Gene3D" id="3.40.50.2300">
    <property type="match status" value="1"/>
</dbReference>
<dbReference type="InterPro" id="IPR011006">
    <property type="entry name" value="CheY-like_superfamily"/>
</dbReference>
<dbReference type="PANTHER" id="PTHR37299">
    <property type="entry name" value="TRANSCRIPTIONAL REGULATOR-RELATED"/>
    <property type="match status" value="1"/>
</dbReference>
<dbReference type="EMBL" id="CP042593">
    <property type="protein sequence ID" value="QED46700.1"/>
    <property type="molecule type" value="Genomic_DNA"/>
</dbReference>
<dbReference type="InterPro" id="IPR007492">
    <property type="entry name" value="LytTR_DNA-bd_dom"/>
</dbReference>
<name>A0A5B8Z155_CYTDA</name>
<dbReference type="Pfam" id="PF04397">
    <property type="entry name" value="LytTR"/>
    <property type="match status" value="1"/>
</dbReference>
<sequence>MEQIIKALIVDDERYSRDELKHLLKSFPSIQIVGEAESGDASIMKTIQLQPDVVFLDVEMPVMNGMEAAKSLMELKKNPLIIFTTAYPQFAAEAFRYEAIDYLLKPYDEELLHKTIHRIEKKLRSQRNIKITKSTGKLAVEENGEIFYIEPKYILYMYRDDKVTKIITKSGEFEAKTPLKDLENRLNPYSFFRIHKSYLVNLDYVTRLTPWFNGAYQLEIEGRHELLSVSRNYVKSLRVRLEI</sequence>
<dbReference type="InterPro" id="IPR046947">
    <property type="entry name" value="LytR-like"/>
</dbReference>
<dbReference type="STRING" id="1742359.GCA_001439625_00909"/>
<dbReference type="Pfam" id="PF00072">
    <property type="entry name" value="Response_reg"/>
    <property type="match status" value="1"/>
</dbReference>
<dbReference type="Gene3D" id="2.40.50.1020">
    <property type="entry name" value="LytTr DNA-binding domain"/>
    <property type="match status" value="1"/>
</dbReference>
<evidence type="ECO:0000256" key="1">
    <source>
        <dbReference type="PROSITE-ProRule" id="PRU00169"/>
    </source>
</evidence>
<dbReference type="SUPFAM" id="SSF52172">
    <property type="entry name" value="CheY-like"/>
    <property type="match status" value="1"/>
</dbReference>
<dbReference type="GO" id="GO:0000156">
    <property type="term" value="F:phosphorelay response regulator activity"/>
    <property type="evidence" value="ECO:0007669"/>
    <property type="project" value="InterPro"/>
</dbReference>
<dbReference type="KEGG" id="bda:FSZ17_05100"/>
<reference evidence="5" key="1">
    <citation type="submission" date="2019-08" db="EMBL/GenBank/DDBJ databases">
        <authorList>
            <person name="Zheng X."/>
        </authorList>
    </citation>
    <scope>NUCLEOTIDE SEQUENCE [LARGE SCALE GENOMIC DNA]</scope>
    <source>
        <strain evidence="5">FJAT-25496</strain>
    </source>
</reference>
<evidence type="ECO:0000259" key="2">
    <source>
        <dbReference type="PROSITE" id="PS50110"/>
    </source>
</evidence>
<protein>
    <submittedName>
        <fullName evidence="4">Response regulator transcription factor</fullName>
    </submittedName>
</protein>
<dbReference type="PROSITE" id="PS50930">
    <property type="entry name" value="HTH_LYTTR"/>
    <property type="match status" value="1"/>
</dbReference>
<dbReference type="OrthoDB" id="9809318at2"/>
<dbReference type="SMART" id="SM00850">
    <property type="entry name" value="LytTR"/>
    <property type="match status" value="1"/>
</dbReference>
<keyword evidence="1" id="KW-0597">Phosphoprotein</keyword>
<dbReference type="GO" id="GO:0003677">
    <property type="term" value="F:DNA binding"/>
    <property type="evidence" value="ECO:0007669"/>
    <property type="project" value="InterPro"/>
</dbReference>
<dbReference type="PANTHER" id="PTHR37299:SF1">
    <property type="entry name" value="STAGE 0 SPORULATION PROTEIN A HOMOLOG"/>
    <property type="match status" value="1"/>
</dbReference>
<accession>A0A5B8Z155</accession>
<evidence type="ECO:0000313" key="4">
    <source>
        <dbReference type="EMBL" id="QED46700.1"/>
    </source>
</evidence>
<evidence type="ECO:0000259" key="3">
    <source>
        <dbReference type="PROSITE" id="PS50930"/>
    </source>
</evidence>
<feature type="domain" description="HTH LytTR-type" evidence="3">
    <location>
        <begin position="138"/>
        <end position="243"/>
    </location>
</feature>
<keyword evidence="5" id="KW-1185">Reference proteome</keyword>
<dbReference type="AlphaFoldDB" id="A0A5B8Z155"/>
<dbReference type="PROSITE" id="PS50110">
    <property type="entry name" value="RESPONSE_REGULATORY"/>
    <property type="match status" value="1"/>
</dbReference>
<organism evidence="4 5">
    <name type="scientific">Cytobacillus dafuensis</name>
    <name type="common">Bacillus dafuensis</name>
    <dbReference type="NCBI Taxonomy" id="1742359"/>
    <lineage>
        <taxon>Bacteria</taxon>
        <taxon>Bacillati</taxon>
        <taxon>Bacillota</taxon>
        <taxon>Bacilli</taxon>
        <taxon>Bacillales</taxon>
        <taxon>Bacillaceae</taxon>
        <taxon>Cytobacillus</taxon>
    </lineage>
</organism>
<evidence type="ECO:0000313" key="5">
    <source>
        <dbReference type="Proteomes" id="UP000321555"/>
    </source>
</evidence>
<dbReference type="Proteomes" id="UP000321555">
    <property type="component" value="Chromosome"/>
</dbReference>
<feature type="modified residue" description="4-aspartylphosphate" evidence="1">
    <location>
        <position position="57"/>
    </location>
</feature>
<proteinExistence type="predicted"/>
<dbReference type="RefSeq" id="WP_057775970.1">
    <property type="nucleotide sequence ID" value="NZ_CP042593.1"/>
</dbReference>
<dbReference type="InterPro" id="IPR001789">
    <property type="entry name" value="Sig_transdc_resp-reg_receiver"/>
</dbReference>